<feature type="compositionally biased region" description="Basic and acidic residues" evidence="7">
    <location>
        <begin position="491"/>
        <end position="507"/>
    </location>
</feature>
<feature type="region of interest" description="Disordered" evidence="7">
    <location>
        <begin position="490"/>
        <end position="513"/>
    </location>
</feature>
<feature type="compositionally biased region" description="Low complexity" evidence="7">
    <location>
        <begin position="269"/>
        <end position="306"/>
    </location>
</feature>
<reference evidence="8 9" key="1">
    <citation type="submission" date="2022-12" db="EMBL/GenBank/DDBJ databases">
        <title>Genomic features and morphological characterization of a novel Knufia sp. strain isolated from spacecraft assembly facility.</title>
        <authorList>
            <person name="Teixeira M."/>
            <person name="Chander A.M."/>
            <person name="Stajich J.E."/>
            <person name="Venkateswaran K."/>
        </authorList>
    </citation>
    <scope>NUCLEOTIDE SEQUENCE [LARGE SCALE GENOMIC DNA]</scope>
    <source>
        <strain evidence="8 9">FJI-L2-BK-P2</strain>
    </source>
</reference>
<keyword evidence="9" id="KW-1185">Reference proteome</keyword>
<dbReference type="Pfam" id="PF04189">
    <property type="entry name" value="Gcd10p"/>
    <property type="match status" value="1"/>
</dbReference>
<evidence type="ECO:0000256" key="2">
    <source>
        <dbReference type="ARBA" id="ARBA00008320"/>
    </source>
</evidence>
<feature type="region of interest" description="Disordered" evidence="7">
    <location>
        <begin position="589"/>
        <end position="645"/>
    </location>
</feature>
<evidence type="ECO:0000256" key="7">
    <source>
        <dbReference type="SAM" id="MobiDB-lite"/>
    </source>
</evidence>
<name>A0AAN8EE77_9EURO</name>
<comment type="similarity">
    <text evidence="2">Belongs to the TRM6/GCD10 family.</text>
</comment>
<keyword evidence="4" id="KW-0819">tRNA processing</keyword>
<protein>
    <recommendedName>
        <fullName evidence="3">tRNA (adenine(58)-N(1))-methyltransferase non-catalytic subunit TRM6</fullName>
    </recommendedName>
    <alternativeName>
        <fullName evidence="6">tRNA(m1A58)-methyltransferase subunit TRM6</fullName>
    </alternativeName>
</protein>
<feature type="region of interest" description="Disordered" evidence="7">
    <location>
        <begin position="338"/>
        <end position="359"/>
    </location>
</feature>
<evidence type="ECO:0000256" key="3">
    <source>
        <dbReference type="ARBA" id="ARBA00021704"/>
    </source>
</evidence>
<organism evidence="8 9">
    <name type="scientific">Knufia fluminis</name>
    <dbReference type="NCBI Taxonomy" id="191047"/>
    <lineage>
        <taxon>Eukaryota</taxon>
        <taxon>Fungi</taxon>
        <taxon>Dikarya</taxon>
        <taxon>Ascomycota</taxon>
        <taxon>Pezizomycotina</taxon>
        <taxon>Eurotiomycetes</taxon>
        <taxon>Chaetothyriomycetidae</taxon>
        <taxon>Chaetothyriales</taxon>
        <taxon>Trichomeriaceae</taxon>
        <taxon>Knufia</taxon>
    </lineage>
</organism>
<evidence type="ECO:0000256" key="4">
    <source>
        <dbReference type="ARBA" id="ARBA00022694"/>
    </source>
</evidence>
<evidence type="ECO:0000256" key="5">
    <source>
        <dbReference type="ARBA" id="ARBA00023242"/>
    </source>
</evidence>
<dbReference type="GO" id="GO:0031515">
    <property type="term" value="C:tRNA (m1A) methyltransferase complex"/>
    <property type="evidence" value="ECO:0007669"/>
    <property type="project" value="InterPro"/>
</dbReference>
<gene>
    <name evidence="8" type="primary">TRM6</name>
    <name evidence="8" type="ORF">OHC33_005508</name>
</gene>
<evidence type="ECO:0000313" key="9">
    <source>
        <dbReference type="Proteomes" id="UP001316803"/>
    </source>
</evidence>
<dbReference type="GO" id="GO:0030488">
    <property type="term" value="P:tRNA methylation"/>
    <property type="evidence" value="ECO:0007669"/>
    <property type="project" value="InterPro"/>
</dbReference>
<dbReference type="InterPro" id="IPR017423">
    <property type="entry name" value="TRM6"/>
</dbReference>
<proteinExistence type="inferred from homology"/>
<dbReference type="PANTHER" id="PTHR12945:SF0">
    <property type="entry name" value="TRNA (ADENINE(58)-N(1))-METHYLTRANSFERASE NON-CATALYTIC SUBUNIT TRM6"/>
    <property type="match status" value="1"/>
</dbReference>
<keyword evidence="5" id="KW-0539">Nucleus</keyword>
<dbReference type="GO" id="GO:0005634">
    <property type="term" value="C:nucleus"/>
    <property type="evidence" value="ECO:0007669"/>
    <property type="project" value="UniProtKB-SubCell"/>
</dbReference>
<sequence length="645" mass="71494">MFHKIRPYQYVALRLPSDSVKIEQILPNALIALGKYGSFHTNSIIGRPYHLTFEILDKSEQKDGRELRIVRASEIHAESLLEEAEPDVDLAIAEETSTSTPNAVGFDEYGLPSTTTKSNVNIVDNPENQKLTYTEIEALKSDAAANPKELIAKIMANHSTLDQKTAFSLAKYTLRKQKKYMKRFTVLPVDVGTLTDWMMNEKDFAKIMEIRNETLGLMGSWANVHASGPVSEDEEPRSRYLVVDDTGGLVVAAMAERMGLLHHQKPEQQEANQATTAQAEQQTTDFQPSTSATDPSQPQQQQQTVPPKRPRYDHTPATSNTLTLIHANQQPNLSLLRYFSFDPNHPPSPSDPHPHPLTTHLHTLSWLQLLDPASDATYSQEPDLKTPEELSVMKGNARSNYFRKRRRWTRTKNTVDTVRAGGYNGLVIASFTDPVGICGRLVPLLSGGAQVVVFNPHVEPLMELCDVYSTGRRTAYLTLLKERQQAALEAKSTEVEKTDPTEVKTETEDSEQPNVKDGVAAQIVDDPRFPVDPTLLLTPAIHHSVARPWQVLPGRTHPLMMGKGGAEGGYVMVSTRVIPVQGVVVQARGRQGRSKGKKREVAGDSRADVENERIVKKGRVEEGSQTHEEGMGDVTMLDGGEKAAL</sequence>
<evidence type="ECO:0000256" key="1">
    <source>
        <dbReference type="ARBA" id="ARBA00004123"/>
    </source>
</evidence>
<feature type="compositionally biased region" description="Basic and acidic residues" evidence="7">
    <location>
        <begin position="599"/>
        <end position="630"/>
    </location>
</feature>
<dbReference type="EMBL" id="JAKLMC020000011">
    <property type="protein sequence ID" value="KAK5953564.1"/>
    <property type="molecule type" value="Genomic_DNA"/>
</dbReference>
<evidence type="ECO:0000313" key="8">
    <source>
        <dbReference type="EMBL" id="KAK5953564.1"/>
    </source>
</evidence>
<comment type="caution">
    <text evidence="8">The sequence shown here is derived from an EMBL/GenBank/DDBJ whole genome shotgun (WGS) entry which is preliminary data.</text>
</comment>
<dbReference type="PANTHER" id="PTHR12945">
    <property type="entry name" value="TRANSLATION INITIATION FACTOR EIF3-RELATED"/>
    <property type="match status" value="1"/>
</dbReference>
<comment type="subcellular location">
    <subcellularLocation>
        <location evidence="1">Nucleus</location>
    </subcellularLocation>
</comment>
<dbReference type="Proteomes" id="UP001316803">
    <property type="component" value="Unassembled WGS sequence"/>
</dbReference>
<accession>A0AAN8EE77</accession>
<feature type="region of interest" description="Disordered" evidence="7">
    <location>
        <begin position="266"/>
        <end position="317"/>
    </location>
</feature>
<evidence type="ECO:0000256" key="6">
    <source>
        <dbReference type="ARBA" id="ARBA00032319"/>
    </source>
</evidence>
<dbReference type="AlphaFoldDB" id="A0AAN8EE77"/>